<dbReference type="InterPro" id="IPR033906">
    <property type="entry name" value="Lipase_N"/>
</dbReference>
<comment type="similarity">
    <text evidence="2 4">Belongs to the AB hydrolase superfamily. Lipase family.</text>
</comment>
<evidence type="ECO:0000256" key="2">
    <source>
        <dbReference type="ARBA" id="ARBA00010701"/>
    </source>
</evidence>
<dbReference type="Proteomes" id="UP000183832">
    <property type="component" value="Unassembled WGS sequence"/>
</dbReference>
<evidence type="ECO:0000256" key="3">
    <source>
        <dbReference type="ARBA" id="ARBA00022525"/>
    </source>
</evidence>
<dbReference type="PRINTS" id="PR00821">
    <property type="entry name" value="TAGLIPASE"/>
</dbReference>
<evidence type="ECO:0000313" key="8">
    <source>
        <dbReference type="Proteomes" id="UP000183832"/>
    </source>
</evidence>
<name>A0A1J1II48_9DIPT</name>
<sequence>MDKRHSVDSKPAFNPLKVYKQFGNLTGASMRIIVHGFGSSCPHEWVDEMRSALMAVEDCFVVCTDWEKGAVLPNYVRAAANSRLVGKQLAFLLKQLNKHQGLEFSRVHLIGFSLGAHASGFAGAELKSLHRITGLDPAGPLFEGAHVAARLDESDAEFVDVIHSNGENLILGGLGSWQPMGHVDFYPNGGRVQTGCSNLFVGAVTDIIWTSPAQVEGRSLCNHRRAYKFFIHSVAPRCLFPAFPCNSYEDFLQGKCFSCPNRKAKSIRNNNTISKEVKFHDKVDSICGAMGYYADKSTGKGQLYLRTREEEPYCAHQYIMKIHSATNDLPIQTIGRIDVELESEGGLQEAFTITERDDQEMFAGDFISKIIVPHPALNFPKNVTVTYQVYRGWLTRGLSSWGINKVILSDSFGESHSLCKHFILESGKPQRMTLLPGDCHEEELILFAEKSSSQALISSESSTDSENLSIIYPAYSSNSDVMSLGKHIPLERNESETNLPSEDVSSLSWKPILVPTSSENSSLLNNTNSLSQNASEIDLNIGERMPKSEKAPTEKRSFGESTDNKINDFISIRDDSLDNEDEIDDEPSGDYSDDKKFVTVQLFQYRFGDVFEKAERYARLTLFPLLTEQISNIFNLDMNEKDSAVSSSEIATKSIKPSRKYDTVSDADFRSFTNYIKPIEKTNNNYESKREESVTSRTENVRISLPTYRPQDKQKKFIPIERAAQSEN</sequence>
<keyword evidence="3" id="KW-0964">Secreted</keyword>
<dbReference type="OrthoDB" id="199913at2759"/>
<dbReference type="PANTHER" id="PTHR11610">
    <property type="entry name" value="LIPASE"/>
    <property type="match status" value="1"/>
</dbReference>
<comment type="subcellular location">
    <subcellularLocation>
        <location evidence="1">Secreted</location>
    </subcellularLocation>
</comment>
<feature type="region of interest" description="Disordered" evidence="5">
    <location>
        <begin position="681"/>
        <end position="728"/>
    </location>
</feature>
<dbReference type="Gene3D" id="3.40.50.1820">
    <property type="entry name" value="alpha/beta hydrolase"/>
    <property type="match status" value="1"/>
</dbReference>
<evidence type="ECO:0000256" key="5">
    <source>
        <dbReference type="SAM" id="MobiDB-lite"/>
    </source>
</evidence>
<reference evidence="7 8" key="1">
    <citation type="submission" date="2015-04" db="EMBL/GenBank/DDBJ databases">
        <authorList>
            <person name="Syromyatnikov M.Y."/>
            <person name="Popov V.N."/>
        </authorList>
    </citation>
    <scope>NUCLEOTIDE SEQUENCE [LARGE SCALE GENOMIC DNA]</scope>
</reference>
<dbReference type="GO" id="GO:0016042">
    <property type="term" value="P:lipid catabolic process"/>
    <property type="evidence" value="ECO:0007669"/>
    <property type="project" value="TreeGrafter"/>
</dbReference>
<dbReference type="STRING" id="568069.A0A1J1II48"/>
<dbReference type="SUPFAM" id="SSF53474">
    <property type="entry name" value="alpha/beta-Hydrolases"/>
    <property type="match status" value="1"/>
</dbReference>
<keyword evidence="8" id="KW-1185">Reference proteome</keyword>
<dbReference type="PANTHER" id="PTHR11610:SF186">
    <property type="entry name" value="FI22312P1"/>
    <property type="match status" value="1"/>
</dbReference>
<feature type="domain" description="Lipase" evidence="6">
    <location>
        <begin position="28"/>
        <end position="313"/>
    </location>
</feature>
<dbReference type="InterPro" id="IPR000734">
    <property type="entry name" value="TAG_lipase"/>
</dbReference>
<evidence type="ECO:0000259" key="6">
    <source>
        <dbReference type="Pfam" id="PF00151"/>
    </source>
</evidence>
<evidence type="ECO:0000256" key="4">
    <source>
        <dbReference type="RuleBase" id="RU004262"/>
    </source>
</evidence>
<evidence type="ECO:0000313" key="7">
    <source>
        <dbReference type="EMBL" id="CRK99883.1"/>
    </source>
</evidence>
<protein>
    <submittedName>
        <fullName evidence="7">CLUMA_CG013186, isoform A</fullName>
    </submittedName>
</protein>
<dbReference type="EMBL" id="CVRI01000054">
    <property type="protein sequence ID" value="CRK99883.1"/>
    <property type="molecule type" value="Genomic_DNA"/>
</dbReference>
<organism evidence="7 8">
    <name type="scientific">Clunio marinus</name>
    <dbReference type="NCBI Taxonomy" id="568069"/>
    <lineage>
        <taxon>Eukaryota</taxon>
        <taxon>Metazoa</taxon>
        <taxon>Ecdysozoa</taxon>
        <taxon>Arthropoda</taxon>
        <taxon>Hexapoda</taxon>
        <taxon>Insecta</taxon>
        <taxon>Pterygota</taxon>
        <taxon>Neoptera</taxon>
        <taxon>Endopterygota</taxon>
        <taxon>Diptera</taxon>
        <taxon>Nematocera</taxon>
        <taxon>Chironomoidea</taxon>
        <taxon>Chironomidae</taxon>
        <taxon>Clunio</taxon>
    </lineage>
</organism>
<gene>
    <name evidence="7" type="ORF">CLUMA_CG013186</name>
</gene>
<dbReference type="Pfam" id="PF00151">
    <property type="entry name" value="Lipase"/>
    <property type="match status" value="1"/>
</dbReference>
<dbReference type="GO" id="GO:0005615">
    <property type="term" value="C:extracellular space"/>
    <property type="evidence" value="ECO:0007669"/>
    <property type="project" value="TreeGrafter"/>
</dbReference>
<accession>A0A1J1II48</accession>
<dbReference type="InterPro" id="IPR029058">
    <property type="entry name" value="AB_hydrolase_fold"/>
</dbReference>
<dbReference type="AlphaFoldDB" id="A0A1J1II48"/>
<dbReference type="InterPro" id="IPR013818">
    <property type="entry name" value="Lipase"/>
</dbReference>
<dbReference type="FunFam" id="3.40.50.1820:FF:000288">
    <property type="entry name" value="Pancreatic triacylglycerol lipase"/>
    <property type="match status" value="1"/>
</dbReference>
<evidence type="ECO:0000256" key="1">
    <source>
        <dbReference type="ARBA" id="ARBA00004613"/>
    </source>
</evidence>
<dbReference type="CDD" id="cd00707">
    <property type="entry name" value="Pancreat_lipase_like"/>
    <property type="match status" value="1"/>
</dbReference>
<feature type="compositionally biased region" description="Basic and acidic residues" evidence="5">
    <location>
        <begin position="710"/>
        <end position="719"/>
    </location>
</feature>
<dbReference type="GO" id="GO:0016298">
    <property type="term" value="F:lipase activity"/>
    <property type="evidence" value="ECO:0007669"/>
    <property type="project" value="InterPro"/>
</dbReference>
<proteinExistence type="inferred from homology"/>